<dbReference type="SMART" id="SM00382">
    <property type="entry name" value="AAA"/>
    <property type="match status" value="1"/>
</dbReference>
<dbReference type="InterPro" id="IPR027417">
    <property type="entry name" value="P-loop_NTPase"/>
</dbReference>
<proteinExistence type="inferred from homology"/>
<name>A0A173R929_9FIRM</name>
<reference evidence="5 6" key="1">
    <citation type="journal article" date="2019" name="Nat. Med.">
        <title>A library of human gut bacterial isolates paired with longitudinal multiomics data enables mechanistic microbiome research.</title>
        <authorList>
            <person name="Poyet M."/>
            <person name="Groussin M."/>
            <person name="Gibbons S.M."/>
            <person name="Avila-Pacheco J."/>
            <person name="Jiang X."/>
            <person name="Kearney S.M."/>
            <person name="Perrotta A.R."/>
            <person name="Berdy B."/>
            <person name="Zhao S."/>
            <person name="Lieberman T.D."/>
            <person name="Swanson P.K."/>
            <person name="Smith M."/>
            <person name="Roesemann S."/>
            <person name="Alexander J.E."/>
            <person name="Rich S.A."/>
            <person name="Livny J."/>
            <person name="Vlamakis H."/>
            <person name="Clish C."/>
            <person name="Bullock K."/>
            <person name="Deik A."/>
            <person name="Scott J."/>
            <person name="Pierce K.A."/>
            <person name="Xavier R.J."/>
            <person name="Alm E.J."/>
        </authorList>
    </citation>
    <scope>NUCLEOTIDE SEQUENCE [LARGE SCALE GENOMIC DNA]</scope>
    <source>
        <strain evidence="5 6">BIOML-A198</strain>
    </source>
</reference>
<dbReference type="GO" id="GO:0016887">
    <property type="term" value="F:ATP hydrolysis activity"/>
    <property type="evidence" value="ECO:0007669"/>
    <property type="project" value="InterPro"/>
</dbReference>
<dbReference type="AlphaFoldDB" id="A0A173R929"/>
<dbReference type="Pfam" id="PF00005">
    <property type="entry name" value="ABC_tran"/>
    <property type="match status" value="1"/>
</dbReference>
<dbReference type="PROSITE" id="PS50893">
    <property type="entry name" value="ABC_TRANSPORTER_2"/>
    <property type="match status" value="1"/>
</dbReference>
<dbReference type="OrthoDB" id="9806726at2"/>
<evidence type="ECO:0000313" key="5">
    <source>
        <dbReference type="EMBL" id="MTK20689.1"/>
    </source>
</evidence>
<organism evidence="5 6">
    <name type="scientific">Turicibacter sanguinis</name>
    <dbReference type="NCBI Taxonomy" id="154288"/>
    <lineage>
        <taxon>Bacteria</taxon>
        <taxon>Bacillati</taxon>
        <taxon>Bacillota</taxon>
        <taxon>Erysipelotrichia</taxon>
        <taxon>Erysipelotrichales</taxon>
        <taxon>Turicibacteraceae</taxon>
        <taxon>Turicibacter</taxon>
    </lineage>
</organism>
<dbReference type="EMBL" id="WMQE01000007">
    <property type="protein sequence ID" value="MTK20689.1"/>
    <property type="molecule type" value="Genomic_DNA"/>
</dbReference>
<dbReference type="RefSeq" id="WP_006784245.1">
    <property type="nucleotide sequence ID" value="NZ_CABJBH010000017.1"/>
</dbReference>
<evidence type="ECO:0000256" key="1">
    <source>
        <dbReference type="ARBA" id="ARBA00005417"/>
    </source>
</evidence>
<dbReference type="PANTHER" id="PTHR42734:SF17">
    <property type="entry name" value="METAL TRANSPORT SYSTEM ATP-BINDING PROTEIN TM_0124-RELATED"/>
    <property type="match status" value="1"/>
</dbReference>
<comment type="caution">
    <text evidence="5">The sequence shown here is derived from an EMBL/GenBank/DDBJ whole genome shotgun (WGS) entry which is preliminary data.</text>
</comment>
<keyword evidence="4 5" id="KW-0067">ATP-binding</keyword>
<dbReference type="SUPFAM" id="SSF52540">
    <property type="entry name" value="P-loop containing nucleoside triphosphate hydrolases"/>
    <property type="match status" value="1"/>
</dbReference>
<keyword evidence="2" id="KW-0813">Transport</keyword>
<dbReference type="InterPro" id="IPR050153">
    <property type="entry name" value="Metal_Ion_Import_ABC"/>
</dbReference>
<dbReference type="CDD" id="cd03235">
    <property type="entry name" value="ABC_Metallic_Cations"/>
    <property type="match status" value="1"/>
</dbReference>
<dbReference type="InterPro" id="IPR003439">
    <property type="entry name" value="ABC_transporter-like_ATP-bd"/>
</dbReference>
<dbReference type="InterPro" id="IPR017871">
    <property type="entry name" value="ABC_transporter-like_CS"/>
</dbReference>
<comment type="similarity">
    <text evidence="1">Belongs to the ABC transporter superfamily.</text>
</comment>
<sequence>MSILTCKELNVSYDQTQALKDVSFELNEGDYLCIVGDNGSGKSTLMKSILGLVSPKSGSIEFSSSLKQNEIGYLPQQTIVQRDFPASVYEVVLSGCLNKRGWRPFYSKADKQRAMENLKKLKIENLKNKCYRDLSGGQQQRVLIARALCASEKVLLLDEPVTGLDPITTANLYQLIEELNKEYGMSIIMVTHDMNSGLNHATKILQLKKEVLFYGTPAEYLCHTNACRHVGDIKHD</sequence>
<keyword evidence="3" id="KW-0547">Nucleotide-binding</keyword>
<dbReference type="InterPro" id="IPR003593">
    <property type="entry name" value="AAA+_ATPase"/>
</dbReference>
<gene>
    <name evidence="5" type="ORF">GMA92_04450</name>
</gene>
<dbReference type="Gene3D" id="3.40.50.300">
    <property type="entry name" value="P-loop containing nucleotide triphosphate hydrolases"/>
    <property type="match status" value="1"/>
</dbReference>
<protein>
    <submittedName>
        <fullName evidence="5">ATP-binding cassette domain-containing protein</fullName>
    </submittedName>
</protein>
<dbReference type="Proteomes" id="UP000487649">
    <property type="component" value="Unassembled WGS sequence"/>
</dbReference>
<dbReference type="PROSITE" id="PS00211">
    <property type="entry name" value="ABC_TRANSPORTER_1"/>
    <property type="match status" value="1"/>
</dbReference>
<dbReference type="FunFam" id="3.40.50.300:FF:000134">
    <property type="entry name" value="Iron-enterobactin ABC transporter ATP-binding protein"/>
    <property type="match status" value="1"/>
</dbReference>
<dbReference type="GO" id="GO:0005524">
    <property type="term" value="F:ATP binding"/>
    <property type="evidence" value="ECO:0007669"/>
    <property type="project" value="UniProtKB-KW"/>
</dbReference>
<dbReference type="GeneID" id="60057680"/>
<accession>A0A173R929</accession>
<evidence type="ECO:0000256" key="4">
    <source>
        <dbReference type="ARBA" id="ARBA00022840"/>
    </source>
</evidence>
<evidence type="ECO:0000313" key="6">
    <source>
        <dbReference type="Proteomes" id="UP000487649"/>
    </source>
</evidence>
<evidence type="ECO:0000256" key="2">
    <source>
        <dbReference type="ARBA" id="ARBA00022448"/>
    </source>
</evidence>
<dbReference type="PANTHER" id="PTHR42734">
    <property type="entry name" value="METAL TRANSPORT SYSTEM ATP-BINDING PROTEIN TM_0124-RELATED"/>
    <property type="match status" value="1"/>
</dbReference>
<evidence type="ECO:0000256" key="3">
    <source>
        <dbReference type="ARBA" id="ARBA00022741"/>
    </source>
</evidence>